<evidence type="ECO:0000256" key="1">
    <source>
        <dbReference type="SAM" id="Phobius"/>
    </source>
</evidence>
<name>A0A512ME50_9BACT</name>
<proteinExistence type="predicted"/>
<keyword evidence="1" id="KW-0472">Membrane</keyword>
<keyword evidence="1" id="KW-1133">Transmembrane helix</keyword>
<dbReference type="RefSeq" id="WP_146852847.1">
    <property type="nucleotide sequence ID" value="NZ_BKAG01000034.1"/>
</dbReference>
<accession>A0A512ME50</accession>
<organism evidence="3 4">
    <name type="scientific">Brevifollis gellanilyticus</name>
    <dbReference type="NCBI Taxonomy" id="748831"/>
    <lineage>
        <taxon>Bacteria</taxon>
        <taxon>Pseudomonadati</taxon>
        <taxon>Verrucomicrobiota</taxon>
        <taxon>Verrucomicrobiia</taxon>
        <taxon>Verrucomicrobiales</taxon>
        <taxon>Verrucomicrobiaceae</taxon>
    </lineage>
</organism>
<dbReference type="PROSITE" id="PS51257">
    <property type="entry name" value="PROKAR_LIPOPROTEIN"/>
    <property type="match status" value="1"/>
</dbReference>
<sequence length="96" mass="10079">MQKKLHRLVLASLAVILGASCTTAYDAYGNPRPVVDPGTAVLGAAAVGLLAYGLGSSNNNRHHHHSSRYSGYGYGGYSGYGYPASYGYGRGPACYY</sequence>
<feature type="signal peptide" evidence="2">
    <location>
        <begin position="1"/>
        <end position="24"/>
    </location>
</feature>
<feature type="transmembrane region" description="Helical" evidence="1">
    <location>
        <begin position="34"/>
        <end position="54"/>
    </location>
</feature>
<dbReference type="EMBL" id="BKAG01000034">
    <property type="protein sequence ID" value="GEP44671.1"/>
    <property type="molecule type" value="Genomic_DNA"/>
</dbReference>
<comment type="caution">
    <text evidence="3">The sequence shown here is derived from an EMBL/GenBank/DDBJ whole genome shotgun (WGS) entry which is preliminary data.</text>
</comment>
<gene>
    <name evidence="3" type="ORF">BGE01nite_39620</name>
</gene>
<keyword evidence="4" id="KW-1185">Reference proteome</keyword>
<dbReference type="AlphaFoldDB" id="A0A512ME50"/>
<feature type="chain" id="PRO_5021913794" description="Lipoprotein" evidence="2">
    <location>
        <begin position="25"/>
        <end position="96"/>
    </location>
</feature>
<reference evidence="3 4" key="1">
    <citation type="submission" date="2019-07" db="EMBL/GenBank/DDBJ databases">
        <title>Whole genome shotgun sequence of Brevifollis gellanilyticus NBRC 108608.</title>
        <authorList>
            <person name="Hosoyama A."/>
            <person name="Uohara A."/>
            <person name="Ohji S."/>
            <person name="Ichikawa N."/>
        </authorList>
    </citation>
    <scope>NUCLEOTIDE SEQUENCE [LARGE SCALE GENOMIC DNA]</scope>
    <source>
        <strain evidence="3 4">NBRC 108608</strain>
    </source>
</reference>
<evidence type="ECO:0000313" key="4">
    <source>
        <dbReference type="Proteomes" id="UP000321577"/>
    </source>
</evidence>
<protein>
    <recommendedName>
        <fullName evidence="5">Lipoprotein</fullName>
    </recommendedName>
</protein>
<evidence type="ECO:0000256" key="2">
    <source>
        <dbReference type="SAM" id="SignalP"/>
    </source>
</evidence>
<keyword evidence="2" id="KW-0732">Signal</keyword>
<dbReference type="Proteomes" id="UP000321577">
    <property type="component" value="Unassembled WGS sequence"/>
</dbReference>
<dbReference type="OrthoDB" id="206853at2"/>
<keyword evidence="1" id="KW-0812">Transmembrane</keyword>
<evidence type="ECO:0008006" key="5">
    <source>
        <dbReference type="Google" id="ProtNLM"/>
    </source>
</evidence>
<evidence type="ECO:0000313" key="3">
    <source>
        <dbReference type="EMBL" id="GEP44671.1"/>
    </source>
</evidence>